<keyword evidence="3" id="KW-1185">Reference proteome</keyword>
<organism evidence="2 3">
    <name type="scientific">Tagetes erecta</name>
    <name type="common">African marigold</name>
    <dbReference type="NCBI Taxonomy" id="13708"/>
    <lineage>
        <taxon>Eukaryota</taxon>
        <taxon>Viridiplantae</taxon>
        <taxon>Streptophyta</taxon>
        <taxon>Embryophyta</taxon>
        <taxon>Tracheophyta</taxon>
        <taxon>Spermatophyta</taxon>
        <taxon>Magnoliopsida</taxon>
        <taxon>eudicotyledons</taxon>
        <taxon>Gunneridae</taxon>
        <taxon>Pentapetalae</taxon>
        <taxon>asterids</taxon>
        <taxon>campanulids</taxon>
        <taxon>Asterales</taxon>
        <taxon>Asteraceae</taxon>
        <taxon>Asteroideae</taxon>
        <taxon>Heliantheae alliance</taxon>
        <taxon>Tageteae</taxon>
        <taxon>Tagetes</taxon>
    </lineage>
</organism>
<dbReference type="AlphaFoldDB" id="A0AAD8K7Y6"/>
<comment type="caution">
    <text evidence="2">The sequence shown here is derived from an EMBL/GenBank/DDBJ whole genome shotgun (WGS) entry which is preliminary data.</text>
</comment>
<evidence type="ECO:0000313" key="2">
    <source>
        <dbReference type="EMBL" id="KAK1417877.1"/>
    </source>
</evidence>
<evidence type="ECO:0000256" key="1">
    <source>
        <dbReference type="SAM" id="Phobius"/>
    </source>
</evidence>
<accession>A0AAD8K7Y6</accession>
<name>A0AAD8K7Y6_TARER</name>
<feature type="transmembrane region" description="Helical" evidence="1">
    <location>
        <begin position="33"/>
        <end position="56"/>
    </location>
</feature>
<evidence type="ECO:0000313" key="3">
    <source>
        <dbReference type="Proteomes" id="UP001229421"/>
    </source>
</evidence>
<proteinExistence type="predicted"/>
<protein>
    <submittedName>
        <fullName evidence="2">Uncharacterized protein</fullName>
    </submittedName>
</protein>
<gene>
    <name evidence="2" type="ORF">QVD17_27011</name>
</gene>
<reference evidence="2" key="1">
    <citation type="journal article" date="2023" name="bioRxiv">
        <title>Improved chromosome-level genome assembly for marigold (Tagetes erecta).</title>
        <authorList>
            <person name="Jiang F."/>
            <person name="Yuan L."/>
            <person name="Wang S."/>
            <person name="Wang H."/>
            <person name="Xu D."/>
            <person name="Wang A."/>
            <person name="Fan W."/>
        </authorList>
    </citation>
    <scope>NUCLEOTIDE SEQUENCE</scope>
    <source>
        <strain evidence="2">WSJ</strain>
        <tissue evidence="2">Leaf</tissue>
    </source>
</reference>
<sequence length="69" mass="8094">MLITSEEFTLLSSDKASIFIQSRVYSSNFSFEIHSILLFFDSFTLGFISIFFQFCLRMSLFFELLKNPT</sequence>
<dbReference type="EMBL" id="JAUHHV010000007">
    <property type="protein sequence ID" value="KAK1417877.1"/>
    <property type="molecule type" value="Genomic_DNA"/>
</dbReference>
<keyword evidence="1" id="KW-0472">Membrane</keyword>
<dbReference type="Proteomes" id="UP001229421">
    <property type="component" value="Unassembled WGS sequence"/>
</dbReference>
<keyword evidence="1" id="KW-1133">Transmembrane helix</keyword>
<keyword evidence="1" id="KW-0812">Transmembrane</keyword>